<reference evidence="2 3" key="1">
    <citation type="submission" date="2020-01" db="EMBL/GenBank/DDBJ databases">
        <title>Genome analysis of Anaerocolumna sp. CBA3638.</title>
        <authorList>
            <person name="Kim J."/>
            <person name="Roh S.W."/>
        </authorList>
    </citation>
    <scope>NUCLEOTIDE SEQUENCE [LARGE SCALE GENOMIC DNA]</scope>
    <source>
        <strain evidence="2 3">CBA3638</strain>
    </source>
</reference>
<dbReference type="SUPFAM" id="SSF46785">
    <property type="entry name" value="Winged helix' DNA-binding domain"/>
    <property type="match status" value="1"/>
</dbReference>
<dbReference type="InterPro" id="IPR036388">
    <property type="entry name" value="WH-like_DNA-bd_sf"/>
</dbReference>
<dbReference type="EMBL" id="CP048000">
    <property type="protein sequence ID" value="QHQ62637.1"/>
    <property type="molecule type" value="Genomic_DNA"/>
</dbReference>
<proteinExistence type="predicted"/>
<evidence type="ECO:0000259" key="1">
    <source>
        <dbReference type="SMART" id="SM00418"/>
    </source>
</evidence>
<protein>
    <submittedName>
        <fullName evidence="2">Helix-turn-helix domain-containing protein</fullName>
    </submittedName>
</protein>
<dbReference type="Gene3D" id="1.10.10.10">
    <property type="entry name" value="Winged helix-like DNA-binding domain superfamily/Winged helix DNA-binding domain"/>
    <property type="match status" value="1"/>
</dbReference>
<dbReference type="SMART" id="SM00418">
    <property type="entry name" value="HTH_ARSR"/>
    <property type="match status" value="1"/>
</dbReference>
<dbReference type="AlphaFoldDB" id="A0A6P1TQL1"/>
<feature type="domain" description="HTH arsR-type" evidence="1">
    <location>
        <begin position="3"/>
        <end position="77"/>
    </location>
</feature>
<dbReference type="RefSeq" id="WP_161839460.1">
    <property type="nucleotide sequence ID" value="NZ_CP048000.1"/>
</dbReference>
<dbReference type="Pfam" id="PF12840">
    <property type="entry name" value="HTH_20"/>
    <property type="match status" value="1"/>
</dbReference>
<sequence length="168" mass="19269">MKDIIEIVLNPVRTRILQEIAAKQSVTATELCEKINDVPRTTLYRHINVLLNSEIISIVAEKKIRGSIERTLALNFGKISEINSLEYASQNILGILMSKYAKFQNYLDGKNPDPAKDKIFISNSVMMLDDEEYDRFLTELWELIKRYDFKSADGRKARNISVISSPNE</sequence>
<dbReference type="Gene3D" id="6.10.140.2180">
    <property type="match status" value="1"/>
</dbReference>
<dbReference type="KEGG" id="anr:Ana3638_19175"/>
<dbReference type="InterPro" id="IPR001845">
    <property type="entry name" value="HTH_ArsR_DNA-bd_dom"/>
</dbReference>
<evidence type="ECO:0000313" key="2">
    <source>
        <dbReference type="EMBL" id="QHQ62637.1"/>
    </source>
</evidence>
<accession>A0A6P1TQL1</accession>
<dbReference type="GO" id="GO:0003700">
    <property type="term" value="F:DNA-binding transcription factor activity"/>
    <property type="evidence" value="ECO:0007669"/>
    <property type="project" value="InterPro"/>
</dbReference>
<keyword evidence="3" id="KW-1185">Reference proteome</keyword>
<evidence type="ECO:0000313" key="3">
    <source>
        <dbReference type="Proteomes" id="UP000464314"/>
    </source>
</evidence>
<gene>
    <name evidence="2" type="ORF">Ana3638_19175</name>
</gene>
<dbReference type="InterPro" id="IPR036390">
    <property type="entry name" value="WH_DNA-bd_sf"/>
</dbReference>
<dbReference type="Proteomes" id="UP000464314">
    <property type="component" value="Chromosome"/>
</dbReference>
<organism evidence="2 3">
    <name type="scientific">Anaerocolumna sedimenticola</name>
    <dbReference type="NCBI Taxonomy" id="2696063"/>
    <lineage>
        <taxon>Bacteria</taxon>
        <taxon>Bacillati</taxon>
        <taxon>Bacillota</taxon>
        <taxon>Clostridia</taxon>
        <taxon>Lachnospirales</taxon>
        <taxon>Lachnospiraceae</taxon>
        <taxon>Anaerocolumna</taxon>
    </lineage>
</organism>
<name>A0A6P1TQL1_9FIRM</name>